<evidence type="ECO:0000256" key="6">
    <source>
        <dbReference type="RuleBase" id="RU003423"/>
    </source>
</evidence>
<evidence type="ECO:0000313" key="10">
    <source>
        <dbReference type="Proteomes" id="UP000284824"/>
    </source>
</evidence>
<accession>A0A438LX60</accession>
<dbReference type="InterPro" id="IPR011053">
    <property type="entry name" value="Single_hybrid_motif"/>
</dbReference>
<evidence type="ECO:0000256" key="5">
    <source>
        <dbReference type="ARBA" id="ARBA00023315"/>
    </source>
</evidence>
<dbReference type="InterPro" id="IPR023213">
    <property type="entry name" value="CAT-like_dom_sf"/>
</dbReference>
<keyword evidence="3 6" id="KW-0808">Transferase</keyword>
<dbReference type="PANTHER" id="PTHR43178">
    <property type="entry name" value="DIHYDROLIPOAMIDE ACETYLTRANSFERASE COMPONENT OF PYRUVATE DEHYDROGENASE COMPLEX"/>
    <property type="match status" value="1"/>
</dbReference>
<dbReference type="SUPFAM" id="SSF52777">
    <property type="entry name" value="CoA-dependent acyltransferases"/>
    <property type="match status" value="1"/>
</dbReference>
<sequence length="338" mass="35565">MPKLNNNDTEYLVVEWLAPDGAEVGEEDPVVVVETSKAAEELPAGASGALRHVVGAGAWCRPDEVIATIGAPAEAVVPREHTHEGAEPLVTAPAQALIDELGLTPEQVRGLGVAVVRRADVERLATAHPPAGIELSRGQRAVARTVALSHRTVPAAYLAVRMDLGPALDYARARTKEIRRPVGLAEIFVQAVAGLHARFPLFFATPGDTHATMSDKPDIGVTLDLGNGLYVPVIHDAAARTLKEIAATLMRHRLAATSGEFKEADLTGANFVVTLHTEGGVVLAIPLVFPGTACALAVTSPGDGTPADIGLAYDHRLINGRDAALFMSALKESVEELR</sequence>
<evidence type="ECO:0000256" key="2">
    <source>
        <dbReference type="ARBA" id="ARBA00007317"/>
    </source>
</evidence>
<evidence type="ECO:0000256" key="3">
    <source>
        <dbReference type="ARBA" id="ARBA00022679"/>
    </source>
</evidence>
<evidence type="ECO:0000259" key="7">
    <source>
        <dbReference type="Pfam" id="PF00198"/>
    </source>
</evidence>
<proteinExistence type="inferred from homology"/>
<comment type="cofactor">
    <cofactor evidence="1 6">
        <name>(R)-lipoate</name>
        <dbReference type="ChEBI" id="CHEBI:83088"/>
    </cofactor>
</comment>
<dbReference type="GO" id="GO:0005737">
    <property type="term" value="C:cytoplasm"/>
    <property type="evidence" value="ECO:0007669"/>
    <property type="project" value="TreeGrafter"/>
</dbReference>
<name>A0A438LX60_9ACTN</name>
<dbReference type="AlphaFoldDB" id="A0A438LX60"/>
<comment type="similarity">
    <text evidence="2 6">Belongs to the 2-oxoacid dehydrogenase family.</text>
</comment>
<evidence type="ECO:0000256" key="4">
    <source>
        <dbReference type="ARBA" id="ARBA00022823"/>
    </source>
</evidence>
<dbReference type="Pfam" id="PF00364">
    <property type="entry name" value="Biotin_lipoyl"/>
    <property type="match status" value="1"/>
</dbReference>
<dbReference type="Gene3D" id="2.40.50.100">
    <property type="match status" value="1"/>
</dbReference>
<reference evidence="9 10" key="1">
    <citation type="submission" date="2019-01" db="EMBL/GenBank/DDBJ databases">
        <title>Sequencing the genomes of 1000 actinobacteria strains.</title>
        <authorList>
            <person name="Klenk H.-P."/>
        </authorList>
    </citation>
    <scope>NUCLEOTIDE SEQUENCE [LARGE SCALE GENOMIC DNA]</scope>
    <source>
        <strain evidence="9 10">DSM 43925</strain>
    </source>
</reference>
<dbReference type="CDD" id="cd06849">
    <property type="entry name" value="lipoyl_domain"/>
    <property type="match status" value="1"/>
</dbReference>
<dbReference type="PANTHER" id="PTHR43178:SF5">
    <property type="entry name" value="LIPOAMIDE ACYLTRANSFERASE COMPONENT OF BRANCHED-CHAIN ALPHA-KETO ACID DEHYDROGENASE COMPLEX, MITOCHONDRIAL"/>
    <property type="match status" value="1"/>
</dbReference>
<dbReference type="InterPro" id="IPR050743">
    <property type="entry name" value="2-oxoacid_DH_E2_comp"/>
</dbReference>
<dbReference type="InterPro" id="IPR000089">
    <property type="entry name" value="Biotin_lipoyl"/>
</dbReference>
<dbReference type="EC" id="2.3.1.-" evidence="6"/>
<feature type="domain" description="Lipoyl-binding" evidence="8">
    <location>
        <begin position="7"/>
        <end position="69"/>
    </location>
</feature>
<keyword evidence="10" id="KW-1185">Reference proteome</keyword>
<dbReference type="GO" id="GO:0031405">
    <property type="term" value="F:lipoic acid binding"/>
    <property type="evidence" value="ECO:0007669"/>
    <property type="project" value="TreeGrafter"/>
</dbReference>
<comment type="caution">
    <text evidence="9">The sequence shown here is derived from an EMBL/GenBank/DDBJ whole genome shotgun (WGS) entry which is preliminary data.</text>
</comment>
<dbReference type="Pfam" id="PF00198">
    <property type="entry name" value="2-oxoacid_dh"/>
    <property type="match status" value="1"/>
</dbReference>
<dbReference type="InterPro" id="IPR003016">
    <property type="entry name" value="2-oxoA_DH_lipoyl-BS"/>
</dbReference>
<dbReference type="SUPFAM" id="SSF51230">
    <property type="entry name" value="Single hybrid motif"/>
    <property type="match status" value="1"/>
</dbReference>
<keyword evidence="5 6" id="KW-0012">Acyltransferase</keyword>
<dbReference type="Proteomes" id="UP000284824">
    <property type="component" value="Unassembled WGS sequence"/>
</dbReference>
<feature type="domain" description="2-oxoacid dehydrogenase acyltransferase catalytic" evidence="7">
    <location>
        <begin position="133"/>
        <end position="336"/>
    </location>
</feature>
<dbReference type="EMBL" id="SAUN01000001">
    <property type="protein sequence ID" value="RVX38114.1"/>
    <property type="molecule type" value="Genomic_DNA"/>
</dbReference>
<dbReference type="InterPro" id="IPR001078">
    <property type="entry name" value="2-oxoacid_DH_actylTfrase"/>
</dbReference>
<evidence type="ECO:0000256" key="1">
    <source>
        <dbReference type="ARBA" id="ARBA00001938"/>
    </source>
</evidence>
<dbReference type="GO" id="GO:0016407">
    <property type="term" value="F:acetyltransferase activity"/>
    <property type="evidence" value="ECO:0007669"/>
    <property type="project" value="TreeGrafter"/>
</dbReference>
<dbReference type="PROSITE" id="PS00189">
    <property type="entry name" value="LIPOYL"/>
    <property type="match status" value="1"/>
</dbReference>
<evidence type="ECO:0000313" key="9">
    <source>
        <dbReference type="EMBL" id="RVX38114.1"/>
    </source>
</evidence>
<gene>
    <name evidence="9" type="ORF">EDD27_0405</name>
</gene>
<keyword evidence="4 6" id="KW-0450">Lipoyl</keyword>
<organism evidence="9 10">
    <name type="scientific">Nonomuraea polychroma</name>
    <dbReference type="NCBI Taxonomy" id="46176"/>
    <lineage>
        <taxon>Bacteria</taxon>
        <taxon>Bacillati</taxon>
        <taxon>Actinomycetota</taxon>
        <taxon>Actinomycetes</taxon>
        <taxon>Streptosporangiales</taxon>
        <taxon>Streptosporangiaceae</taxon>
        <taxon>Nonomuraea</taxon>
    </lineage>
</organism>
<evidence type="ECO:0000259" key="8">
    <source>
        <dbReference type="Pfam" id="PF00364"/>
    </source>
</evidence>
<protein>
    <recommendedName>
        <fullName evidence="6">Dihydrolipoamide acetyltransferase component of pyruvate dehydrogenase complex</fullName>
        <ecNumber evidence="6">2.3.1.-</ecNumber>
    </recommendedName>
</protein>
<dbReference type="Gene3D" id="3.30.559.10">
    <property type="entry name" value="Chloramphenicol acetyltransferase-like domain"/>
    <property type="match status" value="1"/>
</dbReference>